<evidence type="ECO:0000256" key="5">
    <source>
        <dbReference type="ARBA" id="ARBA00022840"/>
    </source>
</evidence>
<dbReference type="CDD" id="cd07346">
    <property type="entry name" value="ABC_6TM_exporters"/>
    <property type="match status" value="1"/>
</dbReference>
<dbReference type="Gene3D" id="1.20.1560.10">
    <property type="entry name" value="ABC transporter type 1, transmembrane domain"/>
    <property type="match status" value="1"/>
</dbReference>
<feature type="domain" description="ABC transporter" evidence="9">
    <location>
        <begin position="345"/>
        <end position="580"/>
    </location>
</feature>
<evidence type="ECO:0000256" key="3">
    <source>
        <dbReference type="ARBA" id="ARBA00022692"/>
    </source>
</evidence>
<comment type="similarity">
    <text evidence="2">Belongs to the ABC transporter superfamily.</text>
</comment>
<dbReference type="GO" id="GO:0005524">
    <property type="term" value="F:ATP binding"/>
    <property type="evidence" value="ECO:0007669"/>
    <property type="project" value="UniProtKB-KW"/>
</dbReference>
<dbReference type="InterPro" id="IPR017871">
    <property type="entry name" value="ABC_transporter-like_CS"/>
</dbReference>
<evidence type="ECO:0000256" key="1">
    <source>
        <dbReference type="ARBA" id="ARBA00004651"/>
    </source>
</evidence>
<accession>A0A1Y0IM39</accession>
<keyword evidence="12" id="KW-1185">Reference proteome</keyword>
<dbReference type="PANTHER" id="PTHR43394">
    <property type="entry name" value="ATP-DEPENDENT PERMEASE MDL1, MITOCHONDRIAL"/>
    <property type="match status" value="1"/>
</dbReference>
<evidence type="ECO:0000256" key="4">
    <source>
        <dbReference type="ARBA" id="ARBA00022741"/>
    </source>
</evidence>
<dbReference type="AlphaFoldDB" id="A0A1Y0IM39"/>
<gene>
    <name evidence="11" type="ORF">CBW65_11580</name>
</gene>
<evidence type="ECO:0000256" key="6">
    <source>
        <dbReference type="ARBA" id="ARBA00022989"/>
    </source>
</evidence>
<dbReference type="OrthoDB" id="1240423at2"/>
<evidence type="ECO:0000256" key="2">
    <source>
        <dbReference type="ARBA" id="ARBA00005417"/>
    </source>
</evidence>
<feature type="transmembrane region" description="Helical" evidence="8">
    <location>
        <begin position="31"/>
        <end position="52"/>
    </location>
</feature>
<name>A0A1Y0IM39_9BACL</name>
<dbReference type="InterPro" id="IPR011527">
    <property type="entry name" value="ABC1_TM_dom"/>
</dbReference>
<evidence type="ECO:0000259" key="10">
    <source>
        <dbReference type="PROSITE" id="PS50929"/>
    </source>
</evidence>
<keyword evidence="7 8" id="KW-0472">Membrane</keyword>
<keyword evidence="6 8" id="KW-1133">Transmembrane helix</keyword>
<comment type="subcellular location">
    <subcellularLocation>
        <location evidence="1">Cell membrane</location>
        <topology evidence="1">Multi-pass membrane protein</topology>
    </subcellularLocation>
</comment>
<evidence type="ECO:0008006" key="13">
    <source>
        <dbReference type="Google" id="ProtNLM"/>
    </source>
</evidence>
<dbReference type="InterPro" id="IPR027417">
    <property type="entry name" value="P-loop_NTPase"/>
</dbReference>
<feature type="transmembrane region" description="Helical" evidence="8">
    <location>
        <begin position="253"/>
        <end position="276"/>
    </location>
</feature>
<dbReference type="GO" id="GO:0016887">
    <property type="term" value="F:ATP hydrolysis activity"/>
    <property type="evidence" value="ECO:0007669"/>
    <property type="project" value="InterPro"/>
</dbReference>
<sequence>MSRTNVKKPSDGKRVLAFLRPYLKWVGADSFVIALSQVCADLIPALAMTWLVDSILPDTGNSELLWGLAILLLVAAVLDLGFMIIDEYFCHYVAKGVTIQQKLRLFRHLQVLPFSFYHRNQSGELLARVSDDPDTLHNFLAWEGSSLMASVQGVVIYSAVLAWIDPLLMVTSLVLGVIFYYGSNLVGARTRAASANARKEASRYLERLRESVTGIHLSRVLGVAETEIETVAEIRKSFIRESHRELKARMQSYVVIGSFNGVAIGAVYAISAWLIWDKKLTQGEMLAAATLVGVAANQLQRMLRHWLSVRRTGPALDRSEILLSEAVSPAETVKGLTFKEVKGDLVLDGVAFGYPGKSDRVIQDLSFAVSRGEAVALVGPSGSGKSTVVDLLLRLYELDAGQIFLDGQPLSALDARWLRKQVAVVSQDVQLRNGTLADNLRLGNVQASDEVLLQAIQDSGLQEFYDSLPNGLNSPVGERGNLLSGGQKQRLSLARALVADAPILVLDEASSALDPITEVLVNEAITKRRRKQTVLVIAHRLSTVLTADRIVVLEHGCVVEQGTHEQLLQQDGVYARLFKREADIGENLAV</sequence>
<evidence type="ECO:0000256" key="8">
    <source>
        <dbReference type="SAM" id="Phobius"/>
    </source>
</evidence>
<protein>
    <recommendedName>
        <fullName evidence="13">ABC transporter ATP-binding protein</fullName>
    </recommendedName>
</protein>
<dbReference type="InterPro" id="IPR039421">
    <property type="entry name" value="Type_1_exporter"/>
</dbReference>
<dbReference type="Proteomes" id="UP000195437">
    <property type="component" value="Chromosome"/>
</dbReference>
<dbReference type="InterPro" id="IPR036640">
    <property type="entry name" value="ABC1_TM_sf"/>
</dbReference>
<keyword evidence="3 8" id="KW-0812">Transmembrane</keyword>
<dbReference type="RefSeq" id="WP_087456957.1">
    <property type="nucleotide sequence ID" value="NZ_CP021434.1"/>
</dbReference>
<dbReference type="PROSITE" id="PS00211">
    <property type="entry name" value="ABC_TRANSPORTER_1"/>
    <property type="match status" value="1"/>
</dbReference>
<organism evidence="11 12">
    <name type="scientific">Tumebacillus avium</name>
    <dbReference type="NCBI Taxonomy" id="1903704"/>
    <lineage>
        <taxon>Bacteria</taxon>
        <taxon>Bacillati</taxon>
        <taxon>Bacillota</taxon>
        <taxon>Bacilli</taxon>
        <taxon>Bacillales</taxon>
        <taxon>Alicyclobacillaceae</taxon>
        <taxon>Tumebacillus</taxon>
    </lineage>
</organism>
<feature type="transmembrane region" description="Helical" evidence="8">
    <location>
        <begin position="64"/>
        <end position="85"/>
    </location>
</feature>
<dbReference type="Gene3D" id="3.40.50.300">
    <property type="entry name" value="P-loop containing nucleotide triphosphate hydrolases"/>
    <property type="match status" value="1"/>
</dbReference>
<dbReference type="SUPFAM" id="SSF52540">
    <property type="entry name" value="P-loop containing nucleoside triphosphate hydrolases"/>
    <property type="match status" value="1"/>
</dbReference>
<dbReference type="PROSITE" id="PS50893">
    <property type="entry name" value="ABC_TRANSPORTER_2"/>
    <property type="match status" value="1"/>
</dbReference>
<dbReference type="GO" id="GO:0015421">
    <property type="term" value="F:ABC-type oligopeptide transporter activity"/>
    <property type="evidence" value="ECO:0007669"/>
    <property type="project" value="TreeGrafter"/>
</dbReference>
<dbReference type="InterPro" id="IPR003593">
    <property type="entry name" value="AAA+_ATPase"/>
</dbReference>
<evidence type="ECO:0000313" key="12">
    <source>
        <dbReference type="Proteomes" id="UP000195437"/>
    </source>
</evidence>
<proteinExistence type="inferred from homology"/>
<dbReference type="EMBL" id="CP021434">
    <property type="protein sequence ID" value="ARU61578.1"/>
    <property type="molecule type" value="Genomic_DNA"/>
</dbReference>
<dbReference type="PANTHER" id="PTHR43394:SF1">
    <property type="entry name" value="ATP-BINDING CASSETTE SUB-FAMILY B MEMBER 10, MITOCHONDRIAL"/>
    <property type="match status" value="1"/>
</dbReference>
<dbReference type="SUPFAM" id="SSF90123">
    <property type="entry name" value="ABC transporter transmembrane region"/>
    <property type="match status" value="1"/>
</dbReference>
<evidence type="ECO:0000256" key="7">
    <source>
        <dbReference type="ARBA" id="ARBA00023136"/>
    </source>
</evidence>
<dbReference type="Pfam" id="PF00664">
    <property type="entry name" value="ABC_membrane"/>
    <property type="match status" value="1"/>
</dbReference>
<dbReference type="SMART" id="SM00382">
    <property type="entry name" value="AAA"/>
    <property type="match status" value="1"/>
</dbReference>
<keyword evidence="4" id="KW-0547">Nucleotide-binding</keyword>
<reference evidence="12" key="1">
    <citation type="submission" date="2017-05" db="EMBL/GenBank/DDBJ databases">
        <authorList>
            <person name="Sung H."/>
        </authorList>
    </citation>
    <scope>NUCLEOTIDE SEQUENCE [LARGE SCALE GENOMIC DNA]</scope>
    <source>
        <strain evidence="12">AR23208</strain>
    </source>
</reference>
<evidence type="ECO:0000313" key="11">
    <source>
        <dbReference type="EMBL" id="ARU61578.1"/>
    </source>
</evidence>
<dbReference type="GO" id="GO:0005886">
    <property type="term" value="C:plasma membrane"/>
    <property type="evidence" value="ECO:0007669"/>
    <property type="project" value="UniProtKB-SubCell"/>
</dbReference>
<dbReference type="InterPro" id="IPR003439">
    <property type="entry name" value="ABC_transporter-like_ATP-bd"/>
</dbReference>
<feature type="domain" description="ABC transmembrane type-1" evidence="10">
    <location>
        <begin position="30"/>
        <end position="311"/>
    </location>
</feature>
<dbReference type="FunFam" id="3.40.50.300:FF:000218">
    <property type="entry name" value="Multidrug ABC transporter ATP-binding protein"/>
    <property type="match status" value="1"/>
</dbReference>
<dbReference type="KEGG" id="tum:CBW65_11580"/>
<dbReference type="Pfam" id="PF00005">
    <property type="entry name" value="ABC_tran"/>
    <property type="match status" value="1"/>
</dbReference>
<keyword evidence="5" id="KW-0067">ATP-binding</keyword>
<dbReference type="PROSITE" id="PS50929">
    <property type="entry name" value="ABC_TM1F"/>
    <property type="match status" value="1"/>
</dbReference>
<evidence type="ECO:0000259" key="9">
    <source>
        <dbReference type="PROSITE" id="PS50893"/>
    </source>
</evidence>
<feature type="transmembrane region" description="Helical" evidence="8">
    <location>
        <begin position="154"/>
        <end position="181"/>
    </location>
</feature>